<proteinExistence type="predicted"/>
<organism evidence="1 2">
    <name type="scientific">Ancylobacter crimeensis</name>
    <dbReference type="NCBI Taxonomy" id="2579147"/>
    <lineage>
        <taxon>Bacteria</taxon>
        <taxon>Pseudomonadati</taxon>
        <taxon>Pseudomonadota</taxon>
        <taxon>Alphaproteobacteria</taxon>
        <taxon>Hyphomicrobiales</taxon>
        <taxon>Xanthobacteraceae</taxon>
        <taxon>Ancylobacter</taxon>
    </lineage>
</organism>
<reference evidence="1 2" key="1">
    <citation type="submission" date="2022-04" db="EMBL/GenBank/DDBJ databases">
        <authorList>
            <person name="Grouzdev D.S."/>
            <person name="Pantiukh K.S."/>
            <person name="Krutkina M.S."/>
        </authorList>
    </citation>
    <scope>NUCLEOTIDE SEQUENCE [LARGE SCALE GENOMIC DNA]</scope>
    <source>
        <strain evidence="1 2">6x-1</strain>
    </source>
</reference>
<dbReference type="Proteomes" id="UP001203284">
    <property type="component" value="Unassembled WGS sequence"/>
</dbReference>
<dbReference type="RefSeq" id="WP_247029971.1">
    <property type="nucleotide sequence ID" value="NZ_JALKCH010000009.1"/>
</dbReference>
<comment type="caution">
    <text evidence="1">The sequence shown here is derived from an EMBL/GenBank/DDBJ whole genome shotgun (WGS) entry which is preliminary data.</text>
</comment>
<dbReference type="EMBL" id="JALKCH010000009">
    <property type="protein sequence ID" value="MCK0198069.1"/>
    <property type="molecule type" value="Genomic_DNA"/>
</dbReference>
<evidence type="ECO:0000313" key="1">
    <source>
        <dbReference type="EMBL" id="MCK0198069.1"/>
    </source>
</evidence>
<name>A0ABT0DDX0_9HYPH</name>
<evidence type="ECO:0000313" key="2">
    <source>
        <dbReference type="Proteomes" id="UP001203284"/>
    </source>
</evidence>
<accession>A0ABT0DDX0</accession>
<keyword evidence="2" id="KW-1185">Reference proteome</keyword>
<sequence length="99" mass="10738">MSADRSCHRLVVEADAHPNALLRVLEPFAIHEVMPLRMRLDAPEGPPVLTDCPTFHAEIAFHASMAVAERLCARIGVMPAVREARLLSAAMDVPVSEAA</sequence>
<gene>
    <name evidence="1" type="ORF">MWN34_14230</name>
</gene>
<protein>
    <submittedName>
        <fullName evidence="1">Uncharacterized protein</fullName>
    </submittedName>
</protein>